<proteinExistence type="predicted"/>
<evidence type="ECO:0000313" key="1">
    <source>
        <dbReference type="EMBL" id="KAK7866836.1"/>
    </source>
</evidence>
<dbReference type="AlphaFoldDB" id="A0AAN9Z700"/>
<dbReference type="EMBL" id="JAZDUA010000134">
    <property type="protein sequence ID" value="KAK7866836.1"/>
    <property type="molecule type" value="Genomic_DNA"/>
</dbReference>
<keyword evidence="2" id="KW-1185">Reference proteome</keyword>
<comment type="caution">
    <text evidence="1">The sequence shown here is derived from an EMBL/GenBank/DDBJ whole genome shotgun (WGS) entry which is preliminary data.</text>
</comment>
<protein>
    <submittedName>
        <fullName evidence="1">Uncharacterized protein</fullName>
    </submittedName>
</protein>
<accession>A0AAN9Z700</accession>
<sequence length="299" mass="34416">MVNVKLLLMFKDGRSLDCKSYFYTVSECTDETSSDVSYRSLAEQWKCTEVLPVDVLTTAIGVLKLSSCQHDRKIVLSAVITYSMENETSRRIRQLPVPDIEIDVEDIVRSSLALFQNIPTVSEEDLLSVLVSSHCFQLLTSEPVTEILKEKFEFSSLLDYGRYYNSGNGLKYFSGVFLESWHDTGPKFHLNLYTKDSSQALSVVHCLYSVLPHGAYIIPFVKERSPDLQKMYGALEEEINFTVEQLSNWEEKYDVVDGHIHIPRKEYFQYKSSAFKLEMKTDELHVKSRHHGVFNFSNE</sequence>
<organism evidence="1 2">
    <name type="scientific">Gryllus longicercus</name>
    <dbReference type="NCBI Taxonomy" id="2509291"/>
    <lineage>
        <taxon>Eukaryota</taxon>
        <taxon>Metazoa</taxon>
        <taxon>Ecdysozoa</taxon>
        <taxon>Arthropoda</taxon>
        <taxon>Hexapoda</taxon>
        <taxon>Insecta</taxon>
        <taxon>Pterygota</taxon>
        <taxon>Neoptera</taxon>
        <taxon>Polyneoptera</taxon>
        <taxon>Orthoptera</taxon>
        <taxon>Ensifera</taxon>
        <taxon>Gryllidea</taxon>
        <taxon>Grylloidea</taxon>
        <taxon>Gryllidae</taxon>
        <taxon>Gryllinae</taxon>
        <taxon>Gryllus</taxon>
    </lineage>
</organism>
<dbReference type="Proteomes" id="UP001378592">
    <property type="component" value="Unassembled WGS sequence"/>
</dbReference>
<reference evidence="1 2" key="1">
    <citation type="submission" date="2024-03" db="EMBL/GenBank/DDBJ databases">
        <title>The genome assembly and annotation of the cricket Gryllus longicercus Weissman &amp; Gray.</title>
        <authorList>
            <person name="Szrajer S."/>
            <person name="Gray D."/>
            <person name="Ylla G."/>
        </authorList>
    </citation>
    <scope>NUCLEOTIDE SEQUENCE [LARGE SCALE GENOMIC DNA]</scope>
    <source>
        <strain evidence="1">DAG 2021-001</strain>
        <tissue evidence="1">Whole body minus gut</tissue>
    </source>
</reference>
<evidence type="ECO:0000313" key="2">
    <source>
        <dbReference type="Proteomes" id="UP001378592"/>
    </source>
</evidence>
<gene>
    <name evidence="1" type="ORF">R5R35_006013</name>
</gene>
<name>A0AAN9Z700_9ORTH</name>